<dbReference type="eggNOG" id="COG5611">
    <property type="taxonomic scope" value="Bacteria"/>
</dbReference>
<organism evidence="2 3">
    <name type="scientific">Dethiobacter alkaliphilus AHT 1</name>
    <dbReference type="NCBI Taxonomy" id="555088"/>
    <lineage>
        <taxon>Bacteria</taxon>
        <taxon>Bacillati</taxon>
        <taxon>Bacillota</taxon>
        <taxon>Dethiobacteria</taxon>
        <taxon>Dethiobacterales</taxon>
        <taxon>Dethiobacteraceae</taxon>
        <taxon>Dethiobacter</taxon>
    </lineage>
</organism>
<dbReference type="InterPro" id="IPR002716">
    <property type="entry name" value="PIN_dom"/>
</dbReference>
<dbReference type="Gene3D" id="3.40.50.1010">
    <property type="entry name" value="5'-nuclease"/>
    <property type="match status" value="1"/>
</dbReference>
<evidence type="ECO:0000313" key="2">
    <source>
        <dbReference type="EMBL" id="EEG78591.1"/>
    </source>
</evidence>
<feature type="domain" description="PIN" evidence="1">
    <location>
        <begin position="3"/>
        <end position="116"/>
    </location>
</feature>
<reference evidence="2 3" key="1">
    <citation type="submission" date="2009-02" db="EMBL/GenBank/DDBJ databases">
        <title>Sequencing of the draft genome and assembly of Dethiobacter alkaliphilus AHT 1.</title>
        <authorList>
            <consortium name="US DOE Joint Genome Institute (JGI-PGF)"/>
            <person name="Lucas S."/>
            <person name="Copeland A."/>
            <person name="Lapidus A."/>
            <person name="Glavina del Rio T."/>
            <person name="Dalin E."/>
            <person name="Tice H."/>
            <person name="Bruce D."/>
            <person name="Goodwin L."/>
            <person name="Pitluck S."/>
            <person name="Larimer F."/>
            <person name="Land M.L."/>
            <person name="Hauser L."/>
            <person name="Muyzer G."/>
        </authorList>
    </citation>
    <scope>NUCLEOTIDE SEQUENCE [LARGE SCALE GENOMIC DNA]</scope>
    <source>
        <strain evidence="2 3">AHT 1</strain>
    </source>
</reference>
<comment type="caution">
    <text evidence="2">The sequence shown here is derived from an EMBL/GenBank/DDBJ whole genome shotgun (WGS) entry which is preliminary data.</text>
</comment>
<proteinExistence type="predicted"/>
<dbReference type="SUPFAM" id="SSF88723">
    <property type="entry name" value="PIN domain-like"/>
    <property type="match status" value="1"/>
</dbReference>
<dbReference type="Pfam" id="PF01850">
    <property type="entry name" value="PIN"/>
    <property type="match status" value="1"/>
</dbReference>
<protein>
    <recommendedName>
        <fullName evidence="1">PIN domain-containing protein</fullName>
    </recommendedName>
</protein>
<dbReference type="AlphaFoldDB" id="C0GD70"/>
<dbReference type="STRING" id="555088.DealDRAFT_0521"/>
<evidence type="ECO:0000259" key="1">
    <source>
        <dbReference type="Pfam" id="PF01850"/>
    </source>
</evidence>
<keyword evidence="3" id="KW-1185">Reference proteome</keyword>
<dbReference type="InterPro" id="IPR029060">
    <property type="entry name" value="PIN-like_dom_sf"/>
</dbReference>
<name>C0GD70_DETAL</name>
<dbReference type="OrthoDB" id="9789052at2"/>
<gene>
    <name evidence="2" type="ORF">DealDRAFT_0521</name>
</gene>
<dbReference type="PANTHER" id="PTHR39664">
    <property type="match status" value="1"/>
</dbReference>
<evidence type="ECO:0000313" key="3">
    <source>
        <dbReference type="Proteomes" id="UP000006443"/>
    </source>
</evidence>
<dbReference type="Proteomes" id="UP000006443">
    <property type="component" value="Unassembled WGS sequence"/>
</dbReference>
<dbReference type="PANTHER" id="PTHR39664:SF2">
    <property type="entry name" value="NUCLEIC ACID-BINDING PROTEIN, CONTAINING PIN DOMAIN-RELATED"/>
    <property type="match status" value="1"/>
</dbReference>
<dbReference type="RefSeq" id="WP_008514584.1">
    <property type="nucleotide sequence ID" value="NZ_ACJM01000002.1"/>
</dbReference>
<sequence>MNIVDANIILRYLLSDNDELTQKAALLIENEDIFVPNEVIAEIVYVLQKVYKISNKEICRALRELFDYDNIQVYDKQVIFEALQTYSTIKIDFVDSLLLAYKNVRNHEVYSFDKQLIQLLTR</sequence>
<dbReference type="EMBL" id="ACJM01000002">
    <property type="protein sequence ID" value="EEG78591.1"/>
    <property type="molecule type" value="Genomic_DNA"/>
</dbReference>
<accession>C0GD70</accession>